<reference evidence="2" key="1">
    <citation type="submission" date="2021-01" db="EMBL/GenBank/DDBJ databases">
        <title>Whole genome shotgun sequence of Actinoplanes ferrugineus NBRC 15555.</title>
        <authorList>
            <person name="Komaki H."/>
            <person name="Tamura T."/>
        </authorList>
    </citation>
    <scope>NUCLEOTIDE SEQUENCE</scope>
    <source>
        <strain evidence="2">NBRC 15555</strain>
    </source>
</reference>
<dbReference type="EMBL" id="BOMM01000060">
    <property type="protein sequence ID" value="GIE15067.1"/>
    <property type="molecule type" value="Genomic_DNA"/>
</dbReference>
<name>A0A919J853_9ACTN</name>
<accession>A0A919J853</accession>
<dbReference type="InterPro" id="IPR013096">
    <property type="entry name" value="Cupin_2"/>
</dbReference>
<dbReference type="RefSeq" id="WP_203821447.1">
    <property type="nucleotide sequence ID" value="NZ_BAAABP010000055.1"/>
</dbReference>
<proteinExistence type="predicted"/>
<dbReference type="InterPro" id="IPR011051">
    <property type="entry name" value="RmlC_Cupin_sf"/>
</dbReference>
<dbReference type="InterPro" id="IPR014710">
    <property type="entry name" value="RmlC-like_jellyroll"/>
</dbReference>
<gene>
    <name evidence="2" type="ORF">Afe05nite_69070</name>
</gene>
<protein>
    <recommendedName>
        <fullName evidence="1">Cupin type-2 domain-containing protein</fullName>
    </recommendedName>
</protein>
<evidence type="ECO:0000313" key="3">
    <source>
        <dbReference type="Proteomes" id="UP000598174"/>
    </source>
</evidence>
<sequence length="133" mass="14188">MREPFETVAIGAAPVVSAPDGSEVRPLCVIPGAGSFAQFRLAAGEVAKAVVHRTVQEIWYVVRGTGEIWRRADGVTETVELRPGVCLTIPLGTHFQFRALGAPLEVVAATVPPWPVSSPDEATVVDGPWEPTF</sequence>
<feature type="domain" description="Cupin type-2" evidence="1">
    <location>
        <begin position="39"/>
        <end position="107"/>
    </location>
</feature>
<keyword evidence="3" id="KW-1185">Reference proteome</keyword>
<evidence type="ECO:0000259" key="1">
    <source>
        <dbReference type="Pfam" id="PF07883"/>
    </source>
</evidence>
<dbReference type="Gene3D" id="2.60.120.10">
    <property type="entry name" value="Jelly Rolls"/>
    <property type="match status" value="1"/>
</dbReference>
<dbReference type="Proteomes" id="UP000598174">
    <property type="component" value="Unassembled WGS sequence"/>
</dbReference>
<dbReference type="SUPFAM" id="SSF51182">
    <property type="entry name" value="RmlC-like cupins"/>
    <property type="match status" value="1"/>
</dbReference>
<dbReference type="Pfam" id="PF07883">
    <property type="entry name" value="Cupin_2"/>
    <property type="match status" value="1"/>
</dbReference>
<dbReference type="AlphaFoldDB" id="A0A919J853"/>
<organism evidence="2 3">
    <name type="scientific">Paractinoplanes ferrugineus</name>
    <dbReference type="NCBI Taxonomy" id="113564"/>
    <lineage>
        <taxon>Bacteria</taxon>
        <taxon>Bacillati</taxon>
        <taxon>Actinomycetota</taxon>
        <taxon>Actinomycetes</taxon>
        <taxon>Micromonosporales</taxon>
        <taxon>Micromonosporaceae</taxon>
        <taxon>Paractinoplanes</taxon>
    </lineage>
</organism>
<evidence type="ECO:0000313" key="2">
    <source>
        <dbReference type="EMBL" id="GIE15067.1"/>
    </source>
</evidence>
<comment type="caution">
    <text evidence="2">The sequence shown here is derived from an EMBL/GenBank/DDBJ whole genome shotgun (WGS) entry which is preliminary data.</text>
</comment>